<name>A0A2H0XDS4_UNCKA</name>
<sequence length="134" mass="15371">MKEVIHLRIFPSMSTSSICVAKTESHYTLTKSGKYSLTSFMLALCFTTGNITTEFTNVLSLKNCFKKHRKKCKKEANISKNPIVFRFWDWQDVANAVRRLRLNNTLSFIEPPIARLLTFTIAAPKNLVLVLKFP</sequence>
<dbReference type="EMBL" id="PEYT01000022">
    <property type="protein sequence ID" value="PIS23001.1"/>
    <property type="molecule type" value="Genomic_DNA"/>
</dbReference>
<evidence type="ECO:0000313" key="2">
    <source>
        <dbReference type="Proteomes" id="UP000230340"/>
    </source>
</evidence>
<reference evidence="2" key="1">
    <citation type="submission" date="2017-09" db="EMBL/GenBank/DDBJ databases">
        <title>Depth-based differentiation of microbial function through sediment-hosted aquifers and enrichment of novel symbionts in the deep terrestrial subsurface.</title>
        <authorList>
            <person name="Probst A.J."/>
            <person name="Ladd B."/>
            <person name="Jarett J.K."/>
            <person name="Geller-Mcgrath D.E."/>
            <person name="Sieber C.M.K."/>
            <person name="Emerson J.B."/>
            <person name="Anantharaman K."/>
            <person name="Thomas B.C."/>
            <person name="Malmstrom R."/>
            <person name="Stieglmeier M."/>
            <person name="Klingl A."/>
            <person name="Woyke T."/>
            <person name="Ryan C.M."/>
            <person name="Banfield J.F."/>
        </authorList>
    </citation>
    <scope>NUCLEOTIDE SEQUENCE [LARGE SCALE GENOMIC DNA]</scope>
</reference>
<comment type="caution">
    <text evidence="1">The sequence shown here is derived from an EMBL/GenBank/DDBJ whole genome shotgun (WGS) entry which is preliminary data.</text>
</comment>
<accession>A0A2H0XDS4</accession>
<dbReference type="Proteomes" id="UP000230340">
    <property type="component" value="Unassembled WGS sequence"/>
</dbReference>
<proteinExistence type="predicted"/>
<organism evidence="1 2">
    <name type="scientific">candidate division WWE3 bacterium CG08_land_8_20_14_0_20_40_13</name>
    <dbReference type="NCBI Taxonomy" id="1975084"/>
    <lineage>
        <taxon>Bacteria</taxon>
        <taxon>Katanobacteria</taxon>
    </lineage>
</organism>
<gene>
    <name evidence="1" type="ORF">COT49_02450</name>
</gene>
<evidence type="ECO:0000313" key="1">
    <source>
        <dbReference type="EMBL" id="PIS23001.1"/>
    </source>
</evidence>
<dbReference type="AlphaFoldDB" id="A0A2H0XDS4"/>
<protein>
    <submittedName>
        <fullName evidence="1">Uncharacterized protein</fullName>
    </submittedName>
</protein>